<dbReference type="Ensembl" id="ENSSPUT00000006910.1">
    <property type="protein sequence ID" value="ENSSPUP00000006493.1"/>
    <property type="gene ID" value="ENSSPUG00000005007.1"/>
</dbReference>
<dbReference type="InterPro" id="IPR017978">
    <property type="entry name" value="GPCR_3_C"/>
</dbReference>
<dbReference type="PANTHER" id="PTHR14511">
    <property type="entry name" value="G PROTEIN COUPLED RECEPTOR, CLASS C, GROUP 5"/>
    <property type="match status" value="1"/>
</dbReference>
<sequence>MIQKSYQDFFFNIDPAYYFLCDTCAAWGIGIETLAAAGILTTLVLLLAFFVLSCKVQDSNKRNMVPVQFIFLLSNLGIFSLTFAFIIQLNKTTGPTRFFLFGVLFALCFSCLLTHAFNLIKLVRGKIPISWPAMLVYIVGFTCIQVIIAVKYVAITMGRDAIDFTRMERAQRNKDLVMLLMYVLLLMALTFVSSMFTSCGPYRGWKRHGAHICTTILFSIAIWTAWISVLMRGIPTQSNQSRWDDPLFSIVLVANGWVFLMMYMVPEMCFLTVPRQCAIKRNVQACSFPTISPAVGQDNREGGKSHLCS</sequence>
<comment type="subcellular location">
    <subcellularLocation>
        <location evidence="1">Membrane</location>
        <topology evidence="1">Multi-pass membrane protein</topology>
    </subcellularLocation>
</comment>
<reference evidence="8" key="1">
    <citation type="submission" date="2025-08" db="UniProtKB">
        <authorList>
            <consortium name="Ensembl"/>
        </authorList>
    </citation>
    <scope>IDENTIFICATION</scope>
</reference>
<keyword evidence="5 6" id="KW-0472">Membrane</keyword>
<dbReference type="PANTHER" id="PTHR14511:SF7">
    <property type="entry name" value="RETINOIC ACID-INDUCED PROTEIN 3"/>
    <property type="match status" value="1"/>
</dbReference>
<dbReference type="GeneTree" id="ENSGT00950000182961"/>
<name>A0A8D0GC69_SPHPU</name>
<feature type="transmembrane region" description="Helical" evidence="6">
    <location>
        <begin position="129"/>
        <end position="155"/>
    </location>
</feature>
<dbReference type="GO" id="GO:0070062">
    <property type="term" value="C:extracellular exosome"/>
    <property type="evidence" value="ECO:0007669"/>
    <property type="project" value="TreeGrafter"/>
</dbReference>
<evidence type="ECO:0000313" key="8">
    <source>
        <dbReference type="Ensembl" id="ENSSPUP00000006493.1"/>
    </source>
</evidence>
<dbReference type="GO" id="GO:0005886">
    <property type="term" value="C:plasma membrane"/>
    <property type="evidence" value="ECO:0007669"/>
    <property type="project" value="TreeGrafter"/>
</dbReference>
<evidence type="ECO:0000256" key="5">
    <source>
        <dbReference type="ARBA" id="ARBA00023136"/>
    </source>
</evidence>
<reference evidence="8" key="2">
    <citation type="submission" date="2025-09" db="UniProtKB">
        <authorList>
            <consortium name="Ensembl"/>
        </authorList>
    </citation>
    <scope>IDENTIFICATION</scope>
</reference>
<organism evidence="8 9">
    <name type="scientific">Sphenodon punctatus</name>
    <name type="common">Tuatara</name>
    <name type="synonym">Hatteria punctata</name>
    <dbReference type="NCBI Taxonomy" id="8508"/>
    <lineage>
        <taxon>Eukaryota</taxon>
        <taxon>Metazoa</taxon>
        <taxon>Chordata</taxon>
        <taxon>Craniata</taxon>
        <taxon>Vertebrata</taxon>
        <taxon>Euteleostomi</taxon>
        <taxon>Lepidosauria</taxon>
        <taxon>Sphenodontia</taxon>
        <taxon>Sphenodontidae</taxon>
        <taxon>Sphenodon</taxon>
    </lineage>
</organism>
<feature type="transmembrane region" description="Helical" evidence="6">
    <location>
        <begin position="176"/>
        <end position="197"/>
    </location>
</feature>
<feature type="transmembrane region" description="Helical" evidence="6">
    <location>
        <begin position="209"/>
        <end position="234"/>
    </location>
</feature>
<feature type="transmembrane region" description="Helical" evidence="6">
    <location>
        <begin position="65"/>
        <end position="86"/>
    </location>
</feature>
<evidence type="ECO:0000313" key="9">
    <source>
        <dbReference type="Proteomes" id="UP000694392"/>
    </source>
</evidence>
<keyword evidence="4 6" id="KW-1133">Transmembrane helix</keyword>
<comment type="similarity">
    <text evidence="2">Belongs to the G-protein coupled receptor 3 family.</text>
</comment>
<accession>A0A8D0GC69</accession>
<evidence type="ECO:0000256" key="3">
    <source>
        <dbReference type="ARBA" id="ARBA00022692"/>
    </source>
</evidence>
<dbReference type="GO" id="GO:0004930">
    <property type="term" value="F:G protein-coupled receptor activity"/>
    <property type="evidence" value="ECO:0007669"/>
    <property type="project" value="InterPro"/>
</dbReference>
<feature type="domain" description="G-protein coupled receptors family 3 profile" evidence="7">
    <location>
        <begin position="25"/>
        <end position="267"/>
    </location>
</feature>
<evidence type="ECO:0000256" key="4">
    <source>
        <dbReference type="ARBA" id="ARBA00022989"/>
    </source>
</evidence>
<keyword evidence="9" id="KW-1185">Reference proteome</keyword>
<evidence type="ECO:0000256" key="2">
    <source>
        <dbReference type="ARBA" id="ARBA00007242"/>
    </source>
</evidence>
<dbReference type="Proteomes" id="UP000694392">
    <property type="component" value="Unplaced"/>
</dbReference>
<dbReference type="InterPro" id="IPR051753">
    <property type="entry name" value="RA-inducible_GPCR3"/>
</dbReference>
<dbReference type="AlphaFoldDB" id="A0A8D0GC69"/>
<evidence type="ECO:0000256" key="1">
    <source>
        <dbReference type="ARBA" id="ARBA00004141"/>
    </source>
</evidence>
<dbReference type="GO" id="GO:0030295">
    <property type="term" value="F:protein kinase activator activity"/>
    <property type="evidence" value="ECO:0007669"/>
    <property type="project" value="TreeGrafter"/>
</dbReference>
<keyword evidence="3 6" id="KW-0812">Transmembrane</keyword>
<dbReference type="OMA" id="TVPEICF"/>
<evidence type="ECO:0000256" key="6">
    <source>
        <dbReference type="SAM" id="Phobius"/>
    </source>
</evidence>
<dbReference type="GO" id="GO:0043235">
    <property type="term" value="C:receptor complex"/>
    <property type="evidence" value="ECO:0007669"/>
    <property type="project" value="TreeGrafter"/>
</dbReference>
<dbReference type="Pfam" id="PF00003">
    <property type="entry name" value="7tm_3"/>
    <property type="match status" value="1"/>
</dbReference>
<proteinExistence type="inferred from homology"/>
<feature type="transmembrane region" description="Helical" evidence="6">
    <location>
        <begin position="34"/>
        <end position="53"/>
    </location>
</feature>
<feature type="transmembrane region" description="Helical" evidence="6">
    <location>
        <begin position="246"/>
        <end position="265"/>
    </location>
</feature>
<feature type="transmembrane region" description="Helical" evidence="6">
    <location>
        <begin position="98"/>
        <end position="117"/>
    </location>
</feature>
<evidence type="ECO:0000259" key="7">
    <source>
        <dbReference type="Pfam" id="PF00003"/>
    </source>
</evidence>
<protein>
    <recommendedName>
        <fullName evidence="7">G-protein coupled receptors family 3 profile domain-containing protein</fullName>
    </recommendedName>
</protein>